<dbReference type="EMBL" id="LAZR01056698">
    <property type="protein sequence ID" value="KKK73634.1"/>
    <property type="molecule type" value="Genomic_DNA"/>
</dbReference>
<accession>A0A0F9A4X3</accession>
<proteinExistence type="predicted"/>
<protein>
    <submittedName>
        <fullName evidence="1">Uncharacterized protein</fullName>
    </submittedName>
</protein>
<reference evidence="1" key="1">
    <citation type="journal article" date="2015" name="Nature">
        <title>Complex archaea that bridge the gap between prokaryotes and eukaryotes.</title>
        <authorList>
            <person name="Spang A."/>
            <person name="Saw J.H."/>
            <person name="Jorgensen S.L."/>
            <person name="Zaremba-Niedzwiedzka K."/>
            <person name="Martijn J."/>
            <person name="Lind A.E."/>
            <person name="van Eijk R."/>
            <person name="Schleper C."/>
            <person name="Guy L."/>
            <person name="Ettema T.J."/>
        </authorList>
    </citation>
    <scope>NUCLEOTIDE SEQUENCE</scope>
</reference>
<name>A0A0F9A4X3_9ZZZZ</name>
<gene>
    <name evidence="1" type="ORF">LCGC14_2891860</name>
</gene>
<dbReference type="AlphaFoldDB" id="A0A0F9A4X3"/>
<sequence length="32" mass="3752">ELFQISPNAIYQIEGKDILKLYEELGIKNEKD</sequence>
<evidence type="ECO:0000313" key="1">
    <source>
        <dbReference type="EMBL" id="KKK73634.1"/>
    </source>
</evidence>
<organism evidence="1">
    <name type="scientific">marine sediment metagenome</name>
    <dbReference type="NCBI Taxonomy" id="412755"/>
    <lineage>
        <taxon>unclassified sequences</taxon>
        <taxon>metagenomes</taxon>
        <taxon>ecological metagenomes</taxon>
    </lineage>
</organism>
<feature type="non-terminal residue" evidence="1">
    <location>
        <position position="1"/>
    </location>
</feature>
<comment type="caution">
    <text evidence="1">The sequence shown here is derived from an EMBL/GenBank/DDBJ whole genome shotgun (WGS) entry which is preliminary data.</text>
</comment>